<evidence type="ECO:0000256" key="4">
    <source>
        <dbReference type="ARBA" id="ARBA00022825"/>
    </source>
</evidence>
<dbReference type="SMART" id="SM00228">
    <property type="entry name" value="PDZ"/>
    <property type="match status" value="1"/>
</dbReference>
<dbReference type="CDD" id="cd06782">
    <property type="entry name" value="cpPDZ_CPP-like"/>
    <property type="match status" value="1"/>
</dbReference>
<gene>
    <name evidence="8" type="ORF">EDC25_10733</name>
</gene>
<dbReference type="Gene3D" id="3.30.750.44">
    <property type="match status" value="1"/>
</dbReference>
<dbReference type="SUPFAM" id="SSF52096">
    <property type="entry name" value="ClpP/crotonase"/>
    <property type="match status" value="1"/>
</dbReference>
<feature type="domain" description="PDZ" evidence="7">
    <location>
        <begin position="88"/>
        <end position="156"/>
    </location>
</feature>
<dbReference type="PROSITE" id="PS50106">
    <property type="entry name" value="PDZ"/>
    <property type="match status" value="1"/>
</dbReference>
<dbReference type="CDD" id="cd07560">
    <property type="entry name" value="Peptidase_S41_CPP"/>
    <property type="match status" value="1"/>
</dbReference>
<evidence type="ECO:0000259" key="7">
    <source>
        <dbReference type="PROSITE" id="PS50106"/>
    </source>
</evidence>
<protein>
    <submittedName>
        <fullName evidence="8">S41A family C-terminal processing peptidase-3</fullName>
    </submittedName>
</protein>
<feature type="chain" id="PRO_5030099334" evidence="6">
    <location>
        <begin position="23"/>
        <end position="433"/>
    </location>
</feature>
<keyword evidence="2 5" id="KW-0645">Protease</keyword>
<dbReference type="OrthoDB" id="9812068at2"/>
<keyword evidence="9" id="KW-1185">Reference proteome</keyword>
<dbReference type="InterPro" id="IPR001478">
    <property type="entry name" value="PDZ"/>
</dbReference>
<accession>A0A4R3LLZ3</accession>
<dbReference type="Pfam" id="PF03572">
    <property type="entry name" value="Peptidase_S41"/>
    <property type="match status" value="1"/>
</dbReference>
<dbReference type="InterPro" id="IPR029045">
    <property type="entry name" value="ClpP/crotonase-like_dom_sf"/>
</dbReference>
<dbReference type="PROSITE" id="PS51257">
    <property type="entry name" value="PROKAR_LIPOPROTEIN"/>
    <property type="match status" value="1"/>
</dbReference>
<dbReference type="InterPro" id="IPR004447">
    <property type="entry name" value="Peptidase_S41A"/>
</dbReference>
<comment type="similarity">
    <text evidence="1 5">Belongs to the peptidase S41A family.</text>
</comment>
<dbReference type="Gene3D" id="2.30.42.10">
    <property type="match status" value="1"/>
</dbReference>
<dbReference type="Pfam" id="PF17820">
    <property type="entry name" value="PDZ_6"/>
    <property type="match status" value="1"/>
</dbReference>
<proteinExistence type="inferred from homology"/>
<dbReference type="PANTHER" id="PTHR32060">
    <property type="entry name" value="TAIL-SPECIFIC PROTEASE"/>
    <property type="match status" value="1"/>
</dbReference>
<dbReference type="GO" id="GO:0007165">
    <property type="term" value="P:signal transduction"/>
    <property type="evidence" value="ECO:0007669"/>
    <property type="project" value="TreeGrafter"/>
</dbReference>
<dbReference type="GO" id="GO:0006508">
    <property type="term" value="P:proteolysis"/>
    <property type="evidence" value="ECO:0007669"/>
    <property type="project" value="UniProtKB-KW"/>
</dbReference>
<sequence>MRAILRTALAMAVATAFSCTVAAVETELQDPEVAGPSLQSIQRFVEVYRLVKAAYVEPVSDEVLIESAIHGMLAGLDPHTGYLDADSLEVLTDDTMGAYDGLGVEVLSGEGVIQVMGAMPDSPAAAAGLRSGDYITHIDGTAVDRNNLDQSVRKLRGRPGTRVQLTVTRDGDESPRMVELTRARIRLSSVRSEWLEQGYGYLHIAQCQQETVGEMRRRLSEMERRQGPLRGLVLDLRGNPGGTLDSAVAVSDLFLSGGRIVSVDGRIAETKLSYDARPGQPYEALPLAVLIDEGTASAAEIIAAALQAHNRALVLGRRSYGKGSVQNVFALDGEHAVRLTTARYFTADGRSIQADGVHPDIVLADLALSEETTLAPMLVERDLPGHLPGNGDVPADEAAVATTRDYAVHQALLALKSQAVLAGRQAAPASSNR</sequence>
<dbReference type="PANTHER" id="PTHR32060:SF30">
    <property type="entry name" value="CARBOXY-TERMINAL PROCESSING PROTEASE CTPA"/>
    <property type="match status" value="1"/>
</dbReference>
<reference evidence="8 9" key="1">
    <citation type="submission" date="2019-03" db="EMBL/GenBank/DDBJ databases">
        <title>Genomic Encyclopedia of Type Strains, Phase IV (KMG-IV): sequencing the most valuable type-strain genomes for metagenomic binning, comparative biology and taxonomic classification.</title>
        <authorList>
            <person name="Goeker M."/>
        </authorList>
    </citation>
    <scope>NUCLEOTIDE SEQUENCE [LARGE SCALE GENOMIC DNA]</scope>
    <source>
        <strain evidence="8 9">DSM 21944</strain>
    </source>
</reference>
<dbReference type="Proteomes" id="UP000294599">
    <property type="component" value="Unassembled WGS sequence"/>
</dbReference>
<keyword evidence="4 5" id="KW-0720">Serine protease</keyword>
<evidence type="ECO:0000313" key="8">
    <source>
        <dbReference type="EMBL" id="TCS98836.1"/>
    </source>
</evidence>
<dbReference type="NCBIfam" id="TIGR00225">
    <property type="entry name" value="prc"/>
    <property type="match status" value="1"/>
</dbReference>
<dbReference type="SMART" id="SM00245">
    <property type="entry name" value="TSPc"/>
    <property type="match status" value="1"/>
</dbReference>
<evidence type="ECO:0000256" key="5">
    <source>
        <dbReference type="RuleBase" id="RU004404"/>
    </source>
</evidence>
<evidence type="ECO:0000256" key="3">
    <source>
        <dbReference type="ARBA" id="ARBA00022801"/>
    </source>
</evidence>
<evidence type="ECO:0000256" key="6">
    <source>
        <dbReference type="SAM" id="SignalP"/>
    </source>
</evidence>
<dbReference type="InterPro" id="IPR036034">
    <property type="entry name" value="PDZ_sf"/>
</dbReference>
<dbReference type="SUPFAM" id="SSF50156">
    <property type="entry name" value="PDZ domain-like"/>
    <property type="match status" value="1"/>
</dbReference>
<evidence type="ECO:0000256" key="1">
    <source>
        <dbReference type="ARBA" id="ARBA00009179"/>
    </source>
</evidence>
<dbReference type="Gene3D" id="3.90.226.10">
    <property type="entry name" value="2-enoyl-CoA Hydratase, Chain A, domain 1"/>
    <property type="match status" value="1"/>
</dbReference>
<dbReference type="GO" id="GO:0030288">
    <property type="term" value="C:outer membrane-bounded periplasmic space"/>
    <property type="evidence" value="ECO:0007669"/>
    <property type="project" value="TreeGrafter"/>
</dbReference>
<dbReference type="RefSeq" id="WP_123522507.1">
    <property type="nucleotide sequence ID" value="NZ_JBHLWF010000032.1"/>
</dbReference>
<dbReference type="FunFam" id="2.30.42.10:FF:000063">
    <property type="entry name" value="Peptidase, S41 family"/>
    <property type="match status" value="1"/>
</dbReference>
<organism evidence="8 9">
    <name type="scientific">Pseudofulvimonas gallinarii</name>
    <dbReference type="NCBI Taxonomy" id="634155"/>
    <lineage>
        <taxon>Bacteria</taxon>
        <taxon>Pseudomonadati</taxon>
        <taxon>Pseudomonadota</taxon>
        <taxon>Gammaproteobacteria</taxon>
        <taxon>Lysobacterales</taxon>
        <taxon>Rhodanobacteraceae</taxon>
        <taxon>Pseudofulvimonas</taxon>
    </lineage>
</organism>
<feature type="signal peptide" evidence="6">
    <location>
        <begin position="1"/>
        <end position="22"/>
    </location>
</feature>
<evidence type="ECO:0000256" key="2">
    <source>
        <dbReference type="ARBA" id="ARBA00022670"/>
    </source>
</evidence>
<name>A0A4R3LLZ3_9GAMM</name>
<dbReference type="EMBL" id="SMAF01000007">
    <property type="protein sequence ID" value="TCS98836.1"/>
    <property type="molecule type" value="Genomic_DNA"/>
</dbReference>
<dbReference type="InterPro" id="IPR041489">
    <property type="entry name" value="PDZ_6"/>
</dbReference>
<dbReference type="Pfam" id="PF22694">
    <property type="entry name" value="CtpB_N-like"/>
    <property type="match status" value="1"/>
</dbReference>
<dbReference type="GO" id="GO:0004175">
    <property type="term" value="F:endopeptidase activity"/>
    <property type="evidence" value="ECO:0007669"/>
    <property type="project" value="TreeGrafter"/>
</dbReference>
<comment type="caution">
    <text evidence="8">The sequence shown here is derived from an EMBL/GenBank/DDBJ whole genome shotgun (WGS) entry which is preliminary data.</text>
</comment>
<keyword evidence="6" id="KW-0732">Signal</keyword>
<dbReference type="AlphaFoldDB" id="A0A4R3LLZ3"/>
<dbReference type="InterPro" id="IPR005151">
    <property type="entry name" value="Tail-specific_protease"/>
</dbReference>
<dbReference type="GO" id="GO:0008236">
    <property type="term" value="F:serine-type peptidase activity"/>
    <property type="evidence" value="ECO:0007669"/>
    <property type="project" value="UniProtKB-KW"/>
</dbReference>
<dbReference type="InterPro" id="IPR055210">
    <property type="entry name" value="CtpA/B_N"/>
</dbReference>
<evidence type="ECO:0000313" key="9">
    <source>
        <dbReference type="Proteomes" id="UP000294599"/>
    </source>
</evidence>
<keyword evidence="3 5" id="KW-0378">Hydrolase</keyword>